<evidence type="ECO:0000313" key="2">
    <source>
        <dbReference type="EMBL" id="GBN21809.1"/>
    </source>
</evidence>
<gene>
    <name evidence="2" type="ORF">AVEN_112853_1</name>
</gene>
<comment type="caution">
    <text evidence="2">The sequence shown here is derived from an EMBL/GenBank/DDBJ whole genome shotgun (WGS) entry which is preliminary data.</text>
</comment>
<keyword evidence="3" id="KW-1185">Reference proteome</keyword>
<proteinExistence type="predicted"/>
<protein>
    <submittedName>
        <fullName evidence="2">Uncharacterized protein</fullName>
    </submittedName>
</protein>
<evidence type="ECO:0000256" key="1">
    <source>
        <dbReference type="SAM" id="Phobius"/>
    </source>
</evidence>
<reference evidence="2 3" key="1">
    <citation type="journal article" date="2019" name="Sci. Rep.">
        <title>Orb-weaving spider Araneus ventricosus genome elucidates the spidroin gene catalogue.</title>
        <authorList>
            <person name="Kono N."/>
            <person name="Nakamura H."/>
            <person name="Ohtoshi R."/>
            <person name="Moran D.A.P."/>
            <person name="Shinohara A."/>
            <person name="Yoshida Y."/>
            <person name="Fujiwara M."/>
            <person name="Mori M."/>
            <person name="Tomita M."/>
            <person name="Arakawa K."/>
        </authorList>
    </citation>
    <scope>NUCLEOTIDE SEQUENCE [LARGE SCALE GENOMIC DNA]</scope>
</reference>
<organism evidence="2 3">
    <name type="scientific">Araneus ventricosus</name>
    <name type="common">Orbweaver spider</name>
    <name type="synonym">Epeira ventricosa</name>
    <dbReference type="NCBI Taxonomy" id="182803"/>
    <lineage>
        <taxon>Eukaryota</taxon>
        <taxon>Metazoa</taxon>
        <taxon>Ecdysozoa</taxon>
        <taxon>Arthropoda</taxon>
        <taxon>Chelicerata</taxon>
        <taxon>Arachnida</taxon>
        <taxon>Araneae</taxon>
        <taxon>Araneomorphae</taxon>
        <taxon>Entelegynae</taxon>
        <taxon>Araneoidea</taxon>
        <taxon>Araneidae</taxon>
        <taxon>Araneus</taxon>
    </lineage>
</organism>
<dbReference type="Proteomes" id="UP000499080">
    <property type="component" value="Unassembled WGS sequence"/>
</dbReference>
<keyword evidence="1" id="KW-1133">Transmembrane helix</keyword>
<dbReference type="AlphaFoldDB" id="A0A4Y2M502"/>
<name>A0A4Y2M502_ARAVE</name>
<feature type="transmembrane region" description="Helical" evidence="1">
    <location>
        <begin position="17"/>
        <end position="38"/>
    </location>
</feature>
<evidence type="ECO:0000313" key="3">
    <source>
        <dbReference type="Proteomes" id="UP000499080"/>
    </source>
</evidence>
<accession>A0A4Y2M502</accession>
<keyword evidence="1" id="KW-0472">Membrane</keyword>
<keyword evidence="1" id="KW-0812">Transmembrane</keyword>
<sequence>MSLTAVMILDSFKAKKLLLILIHHFLIDTTIFFILIYFGAPRLALRFPGILSNYSVYRWWWTWKSHLWVYSGTPVGLETSLFPHVNKGKSDVSQPNRGYQNRPLSLTHLAKSMSHGLRIKEGLYLLLVKVALNRRGHKSDLSRVGCLLGKLPGKTG</sequence>
<dbReference type="EMBL" id="BGPR01121563">
    <property type="protein sequence ID" value="GBN21809.1"/>
    <property type="molecule type" value="Genomic_DNA"/>
</dbReference>